<evidence type="ECO:0000313" key="2">
    <source>
        <dbReference type="Proteomes" id="UP000254889"/>
    </source>
</evidence>
<dbReference type="RefSeq" id="WP_115693607.1">
    <property type="nucleotide sequence ID" value="NZ_CP031417.1"/>
</dbReference>
<evidence type="ECO:0000313" key="1">
    <source>
        <dbReference type="EMBL" id="AXK83228.1"/>
    </source>
</evidence>
<accession>A0A346A231</accession>
<proteinExistence type="predicted"/>
<reference evidence="1 2" key="1">
    <citation type="submission" date="2018-07" db="EMBL/GenBank/DDBJ databases">
        <authorList>
            <person name="Quirk P.G."/>
            <person name="Krulwich T.A."/>
        </authorList>
    </citation>
    <scope>NUCLEOTIDE SEQUENCE [LARGE SCALE GENOMIC DNA]</scope>
    <source>
        <strain evidence="1 2">CC-BB4</strain>
    </source>
</reference>
<dbReference type="KEGG" id="ptaw:DW352_23535"/>
<gene>
    <name evidence="1" type="ORF">DW352_23535</name>
</gene>
<dbReference type="Proteomes" id="UP000254889">
    <property type="component" value="Chromosome"/>
</dbReference>
<protein>
    <submittedName>
        <fullName evidence="1">Uncharacterized protein</fullName>
    </submittedName>
</protein>
<organism evidence="1 2">
    <name type="scientific">Pseudolabrys taiwanensis</name>
    <dbReference type="NCBI Taxonomy" id="331696"/>
    <lineage>
        <taxon>Bacteria</taxon>
        <taxon>Pseudomonadati</taxon>
        <taxon>Pseudomonadota</taxon>
        <taxon>Alphaproteobacteria</taxon>
        <taxon>Hyphomicrobiales</taxon>
        <taxon>Xanthobacteraceae</taxon>
        <taxon>Pseudolabrys</taxon>
    </lineage>
</organism>
<dbReference type="OrthoDB" id="8245284at2"/>
<sequence length="97" mass="10385">MKLNSMQIERTLRQFPSEAIPADHPVMPQLTQLFGDHTYFIDGGGLNIVEPAQGAQDGQLGVVVSLANWTDGGNAQLAPHPPEATDVVVSLGEARHN</sequence>
<dbReference type="AlphaFoldDB" id="A0A346A231"/>
<name>A0A346A231_9HYPH</name>
<dbReference type="EMBL" id="CP031417">
    <property type="protein sequence ID" value="AXK83228.1"/>
    <property type="molecule type" value="Genomic_DNA"/>
</dbReference>
<keyword evidence="2" id="KW-1185">Reference proteome</keyword>